<accession>A0A2P5CQU7</accession>
<dbReference type="InParanoid" id="A0A2P5CQU7"/>
<reference evidence="2" key="1">
    <citation type="submission" date="2016-06" db="EMBL/GenBank/DDBJ databases">
        <title>Parallel loss of symbiosis genes in relatives of nitrogen-fixing non-legume Parasponia.</title>
        <authorList>
            <person name="Van Velzen R."/>
            <person name="Holmer R."/>
            <person name="Bu F."/>
            <person name="Rutten L."/>
            <person name="Van Zeijl A."/>
            <person name="Liu W."/>
            <person name="Santuari L."/>
            <person name="Cao Q."/>
            <person name="Sharma T."/>
            <person name="Shen D."/>
            <person name="Roswanjaya Y."/>
            <person name="Wardhani T."/>
            <person name="Kalhor M.S."/>
            <person name="Jansen J."/>
            <person name="Van den Hoogen J."/>
            <person name="Gungor B."/>
            <person name="Hartog M."/>
            <person name="Hontelez J."/>
            <person name="Verver J."/>
            <person name="Yang W.-C."/>
            <person name="Schijlen E."/>
            <person name="Repin R."/>
            <person name="Schilthuizen M."/>
            <person name="Schranz E."/>
            <person name="Heidstra R."/>
            <person name="Miyata K."/>
            <person name="Fedorova E."/>
            <person name="Kohlen W."/>
            <person name="Bisseling T."/>
            <person name="Smit S."/>
            <person name="Geurts R."/>
        </authorList>
    </citation>
    <scope>NUCLEOTIDE SEQUENCE [LARGE SCALE GENOMIC DNA]</scope>
    <source>
        <strain evidence="2">cv. RG33-2</strain>
    </source>
</reference>
<dbReference type="AlphaFoldDB" id="A0A2P5CQU7"/>
<organism evidence="1 2">
    <name type="scientific">Trema orientale</name>
    <name type="common">Charcoal tree</name>
    <name type="synonym">Celtis orientalis</name>
    <dbReference type="NCBI Taxonomy" id="63057"/>
    <lineage>
        <taxon>Eukaryota</taxon>
        <taxon>Viridiplantae</taxon>
        <taxon>Streptophyta</taxon>
        <taxon>Embryophyta</taxon>
        <taxon>Tracheophyta</taxon>
        <taxon>Spermatophyta</taxon>
        <taxon>Magnoliopsida</taxon>
        <taxon>eudicotyledons</taxon>
        <taxon>Gunneridae</taxon>
        <taxon>Pentapetalae</taxon>
        <taxon>rosids</taxon>
        <taxon>fabids</taxon>
        <taxon>Rosales</taxon>
        <taxon>Cannabaceae</taxon>
        <taxon>Trema</taxon>
    </lineage>
</organism>
<sequence length="141" mass="15573">MFGTPTALSSRAAVEARLHSRKKVSVSNEMTGANDEAVEVGVNGSFDVDRSITDVVDGFVIEKHCPDVHTVIILVFPLYFYLSTPSPDDQVSLLQSALPLHHHFTTFSMANTPFFTTTSFILLMSKIGSPAELHLAETYWR</sequence>
<name>A0A2P5CQU7_TREOI</name>
<keyword evidence="2" id="KW-1185">Reference proteome</keyword>
<gene>
    <name evidence="1" type="ORF">TorRG33x02_276270</name>
</gene>
<dbReference type="Proteomes" id="UP000237000">
    <property type="component" value="Unassembled WGS sequence"/>
</dbReference>
<comment type="caution">
    <text evidence="1">The sequence shown here is derived from an EMBL/GenBank/DDBJ whole genome shotgun (WGS) entry which is preliminary data.</text>
</comment>
<evidence type="ECO:0000313" key="1">
    <source>
        <dbReference type="EMBL" id="PON63383.1"/>
    </source>
</evidence>
<proteinExistence type="predicted"/>
<dbReference type="EMBL" id="JXTC01000337">
    <property type="protein sequence ID" value="PON63383.1"/>
    <property type="molecule type" value="Genomic_DNA"/>
</dbReference>
<protein>
    <submittedName>
        <fullName evidence="1">Uncharacterized protein</fullName>
    </submittedName>
</protein>
<evidence type="ECO:0000313" key="2">
    <source>
        <dbReference type="Proteomes" id="UP000237000"/>
    </source>
</evidence>